<proteinExistence type="inferred from homology"/>
<dbReference type="InterPro" id="IPR029058">
    <property type="entry name" value="AB_hydrolase_fold"/>
</dbReference>
<dbReference type="SMART" id="SM00824">
    <property type="entry name" value="PKS_TE"/>
    <property type="match status" value="1"/>
</dbReference>
<feature type="domain" description="Thioesterase TesA-like" evidence="5">
    <location>
        <begin position="15"/>
        <end position="235"/>
    </location>
</feature>
<protein>
    <recommendedName>
        <fullName evidence="2">Thioesterase TesA</fullName>
    </recommendedName>
</protein>
<dbReference type="Gene3D" id="3.40.50.1820">
    <property type="entry name" value="alpha/beta hydrolase"/>
    <property type="match status" value="1"/>
</dbReference>
<dbReference type="PANTHER" id="PTHR11487">
    <property type="entry name" value="THIOESTERASE"/>
    <property type="match status" value="1"/>
</dbReference>
<comment type="caution">
    <text evidence="6">The sequence shown here is derived from an EMBL/GenBank/DDBJ whole genome shotgun (WGS) entry which is preliminary data.</text>
</comment>
<dbReference type="PANTHER" id="PTHR11487:SF0">
    <property type="entry name" value="S-ACYL FATTY ACID SYNTHASE THIOESTERASE, MEDIUM CHAIN"/>
    <property type="match status" value="1"/>
</dbReference>
<gene>
    <name evidence="6" type="ORF">JGU71_04205</name>
</gene>
<name>A0A934NMW0_9NOCA</name>
<comment type="similarity">
    <text evidence="1">Belongs to the thioesterase family.</text>
</comment>
<dbReference type="InterPro" id="IPR001031">
    <property type="entry name" value="Thioesterase"/>
</dbReference>
<comment type="catalytic activity">
    <reaction evidence="4">
        <text>a fatty acyl-CoA + H2O = a fatty acid + CoA + H(+)</text>
        <dbReference type="Rhea" id="RHEA:16781"/>
        <dbReference type="ChEBI" id="CHEBI:15377"/>
        <dbReference type="ChEBI" id="CHEBI:15378"/>
        <dbReference type="ChEBI" id="CHEBI:28868"/>
        <dbReference type="ChEBI" id="CHEBI:57287"/>
        <dbReference type="ChEBI" id="CHEBI:77636"/>
    </reaction>
</comment>
<dbReference type="InterPro" id="IPR020802">
    <property type="entry name" value="TesA-like"/>
</dbReference>
<accession>A0A934NMW0</accession>
<evidence type="ECO:0000256" key="1">
    <source>
        <dbReference type="ARBA" id="ARBA00007169"/>
    </source>
</evidence>
<evidence type="ECO:0000259" key="5">
    <source>
        <dbReference type="SMART" id="SM00824"/>
    </source>
</evidence>
<dbReference type="EMBL" id="JAEMNV010000001">
    <property type="protein sequence ID" value="MBJ8338080.1"/>
    <property type="molecule type" value="Genomic_DNA"/>
</dbReference>
<dbReference type="GO" id="GO:0008610">
    <property type="term" value="P:lipid biosynthetic process"/>
    <property type="evidence" value="ECO:0007669"/>
    <property type="project" value="TreeGrafter"/>
</dbReference>
<dbReference type="Pfam" id="PF00975">
    <property type="entry name" value="Thioesterase"/>
    <property type="match status" value="1"/>
</dbReference>
<dbReference type="Proteomes" id="UP000655868">
    <property type="component" value="Unassembled WGS sequence"/>
</dbReference>
<keyword evidence="7" id="KW-1185">Reference proteome</keyword>
<dbReference type="SUPFAM" id="SSF53474">
    <property type="entry name" value="alpha/beta-Hydrolases"/>
    <property type="match status" value="1"/>
</dbReference>
<sequence>MRRFHPAPAAPVRLVCFPHAGGSATYFRQLSAALSPAVDVQAVQYPGRQERHMEPLIPDLATLADLTAQVVVPDGRATAFFGHSMGATVAFEVARRWEEQNRILLSLFTSGRRAPSIPPKERVALDTDDDVLLELAKLDGTDPRLLVDEDVRQMILPVIGNDYRAAETYRCSDGATVRCPIVMLRGASDPRVSEPEAQRWRVHTAGRFTAHTFTGGHFYIDSNIGAVASLIAAELGAATPARAARP</sequence>
<keyword evidence="3" id="KW-0378">Hydrolase</keyword>
<evidence type="ECO:0000313" key="6">
    <source>
        <dbReference type="EMBL" id="MBJ8338080.1"/>
    </source>
</evidence>
<evidence type="ECO:0000313" key="7">
    <source>
        <dbReference type="Proteomes" id="UP000655868"/>
    </source>
</evidence>
<reference evidence="6" key="1">
    <citation type="submission" date="2020-12" db="EMBL/GenBank/DDBJ databases">
        <title>Antrihabitans popcorni sp. nov. and Antrihabitans auranticaus sp. nov., isolated from a larva cave.</title>
        <authorList>
            <person name="Lee S.D."/>
            <person name="Kim I.S."/>
        </authorList>
    </citation>
    <scope>NUCLEOTIDE SEQUENCE</scope>
    <source>
        <strain evidence="6">YC3-6</strain>
    </source>
</reference>
<evidence type="ECO:0000256" key="4">
    <source>
        <dbReference type="ARBA" id="ARBA00024293"/>
    </source>
</evidence>
<dbReference type="GO" id="GO:0016787">
    <property type="term" value="F:hydrolase activity"/>
    <property type="evidence" value="ECO:0007669"/>
    <property type="project" value="UniProtKB-KW"/>
</dbReference>
<evidence type="ECO:0000256" key="2">
    <source>
        <dbReference type="ARBA" id="ARBA00015007"/>
    </source>
</evidence>
<dbReference type="InterPro" id="IPR012223">
    <property type="entry name" value="TEII"/>
</dbReference>
<dbReference type="AlphaFoldDB" id="A0A934NMW0"/>
<evidence type="ECO:0000256" key="3">
    <source>
        <dbReference type="ARBA" id="ARBA00022801"/>
    </source>
</evidence>
<organism evidence="6 7">
    <name type="scientific">Antrihabitans stalagmiti</name>
    <dbReference type="NCBI Taxonomy" id="2799499"/>
    <lineage>
        <taxon>Bacteria</taxon>
        <taxon>Bacillati</taxon>
        <taxon>Actinomycetota</taxon>
        <taxon>Actinomycetes</taxon>
        <taxon>Mycobacteriales</taxon>
        <taxon>Nocardiaceae</taxon>
        <taxon>Antrihabitans</taxon>
    </lineage>
</organism>